<dbReference type="AlphaFoldDB" id="B9XEK5"/>
<name>B9XEK5_PEDPL</name>
<keyword evidence="1" id="KW-1133">Transmembrane helix</keyword>
<dbReference type="Proteomes" id="UP000003688">
    <property type="component" value="Unassembled WGS sequence"/>
</dbReference>
<dbReference type="RefSeq" id="WP_007414253.1">
    <property type="nucleotide sequence ID" value="NZ_ABOX02000008.1"/>
</dbReference>
<dbReference type="STRING" id="320771.Cflav_PD4759"/>
<sequence length="184" mass="20550">MSIRSRKPGKVWYLLPVFLFLIVTLVAPVGYVVYELATGDSFSFQLLVPGEKEFEIPTAGKYVLWNETRTIYQGQTFNSTTNLPPGLTIQLADLKTRAVLPMSTTFSASENINGTERHLIGTFQLAAHTKYRLSVIGQIPKRVFYFRDSQFKKFTESASVALIIACGGVMVSVISAGMIFLKRR</sequence>
<accession>B9XEK5</accession>
<organism evidence="2 3">
    <name type="scientific">Pedosphaera parvula (strain Ellin514)</name>
    <dbReference type="NCBI Taxonomy" id="320771"/>
    <lineage>
        <taxon>Bacteria</taxon>
        <taxon>Pseudomonadati</taxon>
        <taxon>Verrucomicrobiota</taxon>
        <taxon>Pedosphaerae</taxon>
        <taxon>Pedosphaerales</taxon>
        <taxon>Pedosphaeraceae</taxon>
        <taxon>Pedosphaera</taxon>
    </lineage>
</organism>
<evidence type="ECO:0000256" key="1">
    <source>
        <dbReference type="SAM" id="Phobius"/>
    </source>
</evidence>
<dbReference type="OrthoDB" id="266054at2"/>
<dbReference type="EMBL" id="ABOX02000008">
    <property type="protein sequence ID" value="EEF61719.1"/>
    <property type="molecule type" value="Genomic_DNA"/>
</dbReference>
<evidence type="ECO:0000313" key="3">
    <source>
        <dbReference type="Proteomes" id="UP000003688"/>
    </source>
</evidence>
<gene>
    <name evidence="2" type="ORF">Cflav_PD4759</name>
</gene>
<feature type="transmembrane region" description="Helical" evidence="1">
    <location>
        <begin position="12"/>
        <end position="34"/>
    </location>
</feature>
<proteinExistence type="predicted"/>
<keyword evidence="1" id="KW-0812">Transmembrane</keyword>
<feature type="transmembrane region" description="Helical" evidence="1">
    <location>
        <begin position="158"/>
        <end position="181"/>
    </location>
</feature>
<evidence type="ECO:0000313" key="2">
    <source>
        <dbReference type="EMBL" id="EEF61719.1"/>
    </source>
</evidence>
<reference evidence="2 3" key="1">
    <citation type="journal article" date="2011" name="J. Bacteriol.">
        <title>Genome sequence of 'Pedosphaera parvula' Ellin514, an aerobic Verrucomicrobial isolate from pasture soil.</title>
        <authorList>
            <person name="Kant R."/>
            <person name="van Passel M.W."/>
            <person name="Sangwan P."/>
            <person name="Palva A."/>
            <person name="Lucas S."/>
            <person name="Copeland A."/>
            <person name="Lapidus A."/>
            <person name="Glavina Del Rio T."/>
            <person name="Dalin E."/>
            <person name="Tice H."/>
            <person name="Bruce D."/>
            <person name="Goodwin L."/>
            <person name="Pitluck S."/>
            <person name="Chertkov O."/>
            <person name="Larimer F.W."/>
            <person name="Land M.L."/>
            <person name="Hauser L."/>
            <person name="Brettin T.S."/>
            <person name="Detter J.C."/>
            <person name="Han S."/>
            <person name="de Vos W.M."/>
            <person name="Janssen P.H."/>
            <person name="Smidt H."/>
        </authorList>
    </citation>
    <scope>NUCLEOTIDE SEQUENCE [LARGE SCALE GENOMIC DNA]</scope>
    <source>
        <strain evidence="2 3">Ellin514</strain>
    </source>
</reference>
<protein>
    <submittedName>
        <fullName evidence="2">Uncharacterized protein</fullName>
    </submittedName>
</protein>
<comment type="caution">
    <text evidence="2">The sequence shown here is derived from an EMBL/GenBank/DDBJ whole genome shotgun (WGS) entry which is preliminary data.</text>
</comment>
<keyword evidence="1" id="KW-0472">Membrane</keyword>
<keyword evidence="3" id="KW-1185">Reference proteome</keyword>